<keyword evidence="3" id="KW-0418">Kinase</keyword>
<dbReference type="RefSeq" id="WP_209900612.1">
    <property type="nucleotide sequence ID" value="NZ_BAAAJW010000002.1"/>
</dbReference>
<dbReference type="SUPFAM" id="SSF53613">
    <property type="entry name" value="Ribokinase-like"/>
    <property type="match status" value="1"/>
</dbReference>
<protein>
    <submittedName>
        <fullName evidence="6">ADP-dependent phosphofructokinase/glucokinase</fullName>
        <ecNumber evidence="6">2.7.1.146</ecNumber>
        <ecNumber evidence="6">2.7.1.147</ecNumber>
    </submittedName>
</protein>
<dbReference type="EMBL" id="JAGIOD010000001">
    <property type="protein sequence ID" value="MBP2381453.1"/>
    <property type="molecule type" value="Genomic_DNA"/>
</dbReference>
<dbReference type="PROSITE" id="PS51255">
    <property type="entry name" value="ADPK"/>
    <property type="match status" value="1"/>
</dbReference>
<reference evidence="6 7" key="1">
    <citation type="submission" date="2021-03" db="EMBL/GenBank/DDBJ databases">
        <title>Sequencing the genomes of 1000 actinobacteria strains.</title>
        <authorList>
            <person name="Klenk H.-P."/>
        </authorList>
    </citation>
    <scope>NUCLEOTIDE SEQUENCE [LARGE SCALE GENOMIC DNA]</scope>
    <source>
        <strain evidence="6 7">DSM 14566</strain>
    </source>
</reference>
<dbReference type="InterPro" id="IPR007666">
    <property type="entry name" value="ADP_PFK/GK"/>
</dbReference>
<evidence type="ECO:0000256" key="2">
    <source>
        <dbReference type="ARBA" id="ARBA00022723"/>
    </source>
</evidence>
<sequence>MTPSIVLGLGGCLDSEVALDPSRLQALVDDHALSLAEIRQPTTLTTERDLLISVLDFLRDGVGGERYVSTVDAVLDFESHFEHATTLGGTNVRAGRTLAQLGHPNLLHVPGRDEIFESLLVEGSTVPARTPPAEYVPHLIVQYPEGLRLQLSDGALEAAHANRVILVHDPVSELTPLHDTLPEWLQPGGVVVLSGLNSIRDERILEDRLVTLRGILDDAPSGLRVLYEDADYHVPSFRRRVWSEIARRASVVGMNEDELASFTGRPVDVTDAEQIAAALEMVLDHLPGGVVMVHSKYWALAAGAYAHELDGALENGILAAGGRFLDGDDAQASSLETVRARPRSLHGKAVAATLPALLAAPVTVVPARELRTSTPTTIGLGDTFLGGFIAGLVEAGALLEPSSTRVIS</sequence>
<keyword evidence="7" id="KW-1185">Reference proteome</keyword>
<dbReference type="Proteomes" id="UP001519290">
    <property type="component" value="Unassembled WGS sequence"/>
</dbReference>
<keyword evidence="2" id="KW-0479">Metal-binding</keyword>
<dbReference type="Pfam" id="PF04587">
    <property type="entry name" value="ADP_PFK_GK"/>
    <property type="match status" value="1"/>
</dbReference>
<evidence type="ECO:0000256" key="3">
    <source>
        <dbReference type="ARBA" id="ARBA00022777"/>
    </source>
</evidence>
<dbReference type="GO" id="GO:0043844">
    <property type="term" value="F:ADP-specific phosphofructokinase activity"/>
    <property type="evidence" value="ECO:0007669"/>
    <property type="project" value="UniProtKB-EC"/>
</dbReference>
<comment type="caution">
    <text evidence="6">The sequence shown here is derived from an EMBL/GenBank/DDBJ whole genome shotgun (WGS) entry which is preliminary data.</text>
</comment>
<organism evidence="6 7">
    <name type="scientific">Brachybacterium sacelli</name>
    <dbReference type="NCBI Taxonomy" id="173364"/>
    <lineage>
        <taxon>Bacteria</taxon>
        <taxon>Bacillati</taxon>
        <taxon>Actinomycetota</taxon>
        <taxon>Actinomycetes</taxon>
        <taxon>Micrococcales</taxon>
        <taxon>Dermabacteraceae</taxon>
        <taxon>Brachybacterium</taxon>
    </lineage>
</organism>
<name>A0ABS4WZ83_9MICO</name>
<dbReference type="Gene3D" id="3.40.1190.20">
    <property type="match status" value="1"/>
</dbReference>
<gene>
    <name evidence="6" type="ORF">JOF43_001410</name>
</gene>
<evidence type="ECO:0000256" key="1">
    <source>
        <dbReference type="ARBA" id="ARBA00022679"/>
    </source>
</evidence>
<dbReference type="GO" id="GO:0043843">
    <property type="term" value="F:ADP-specific glucokinase activity"/>
    <property type="evidence" value="ECO:0007669"/>
    <property type="project" value="UniProtKB-EC"/>
</dbReference>
<evidence type="ECO:0000313" key="6">
    <source>
        <dbReference type="EMBL" id="MBP2381453.1"/>
    </source>
</evidence>
<accession>A0ABS4WZ83</accession>
<evidence type="ECO:0000256" key="4">
    <source>
        <dbReference type="ARBA" id="ARBA00022842"/>
    </source>
</evidence>
<keyword evidence="4" id="KW-0460">Magnesium</keyword>
<dbReference type="InterPro" id="IPR029056">
    <property type="entry name" value="Ribokinase-like"/>
</dbReference>
<dbReference type="Gene3D" id="3.30.1110.20">
    <property type="match status" value="1"/>
</dbReference>
<dbReference type="EC" id="2.7.1.147" evidence="6"/>
<keyword evidence="5" id="KW-0324">Glycolysis</keyword>
<evidence type="ECO:0000313" key="7">
    <source>
        <dbReference type="Proteomes" id="UP001519290"/>
    </source>
</evidence>
<keyword evidence="1 6" id="KW-0808">Transferase</keyword>
<proteinExistence type="predicted"/>
<evidence type="ECO:0000256" key="5">
    <source>
        <dbReference type="ARBA" id="ARBA00023152"/>
    </source>
</evidence>
<dbReference type="EC" id="2.7.1.146" evidence="6"/>